<proteinExistence type="predicted"/>
<reference evidence="1" key="1">
    <citation type="submission" date="2019-10" db="EMBL/GenBank/DDBJ databases">
        <authorList>
            <consortium name="DOE Joint Genome Institute"/>
            <person name="Kuo A."/>
            <person name="Miyauchi S."/>
            <person name="Kiss E."/>
            <person name="Drula E."/>
            <person name="Kohler A."/>
            <person name="Sanchez-Garcia M."/>
            <person name="Andreopoulos B."/>
            <person name="Barry K.W."/>
            <person name="Bonito G."/>
            <person name="Buee M."/>
            <person name="Carver A."/>
            <person name="Chen C."/>
            <person name="Cichocki N."/>
            <person name="Clum A."/>
            <person name="Culley D."/>
            <person name="Crous P.W."/>
            <person name="Fauchery L."/>
            <person name="Girlanda M."/>
            <person name="Hayes R."/>
            <person name="Keri Z."/>
            <person name="Labutti K."/>
            <person name="Lipzen A."/>
            <person name="Lombard V."/>
            <person name="Magnuson J."/>
            <person name="Maillard F."/>
            <person name="Morin E."/>
            <person name="Murat C."/>
            <person name="Nolan M."/>
            <person name="Ohm R."/>
            <person name="Pangilinan J."/>
            <person name="Pereira M."/>
            <person name="Perotto S."/>
            <person name="Peter M."/>
            <person name="Riley R."/>
            <person name="Sitrit Y."/>
            <person name="Stielow B."/>
            <person name="Szollosi G."/>
            <person name="Zifcakova L."/>
            <person name="Stursova M."/>
            <person name="Spatafora J.W."/>
            <person name="Tedersoo L."/>
            <person name="Vaario L.-M."/>
            <person name="Yamada A."/>
            <person name="Yan M."/>
            <person name="Wang P."/>
            <person name="Xu J."/>
            <person name="Bruns T."/>
            <person name="Baldrian P."/>
            <person name="Vilgalys R."/>
            <person name="Henrissat B."/>
            <person name="Grigoriev I.V."/>
            <person name="Hibbett D."/>
            <person name="Nagy L.G."/>
            <person name="Martin F.M."/>
        </authorList>
    </citation>
    <scope>NUCLEOTIDE SEQUENCE</scope>
    <source>
        <strain evidence="1">P2</strain>
    </source>
</reference>
<evidence type="ECO:0000313" key="1">
    <source>
        <dbReference type="EMBL" id="KAF9641885.1"/>
    </source>
</evidence>
<organism evidence="1 2">
    <name type="scientific">Thelephora ganbajun</name>
    <name type="common">Ganba fungus</name>
    <dbReference type="NCBI Taxonomy" id="370292"/>
    <lineage>
        <taxon>Eukaryota</taxon>
        <taxon>Fungi</taxon>
        <taxon>Dikarya</taxon>
        <taxon>Basidiomycota</taxon>
        <taxon>Agaricomycotina</taxon>
        <taxon>Agaricomycetes</taxon>
        <taxon>Thelephorales</taxon>
        <taxon>Thelephoraceae</taxon>
        <taxon>Thelephora</taxon>
    </lineage>
</organism>
<accession>A0ACB6YWQ7</accession>
<reference evidence="1" key="2">
    <citation type="journal article" date="2020" name="Nat. Commun.">
        <title>Large-scale genome sequencing of mycorrhizal fungi provides insights into the early evolution of symbiotic traits.</title>
        <authorList>
            <person name="Miyauchi S."/>
            <person name="Kiss E."/>
            <person name="Kuo A."/>
            <person name="Drula E."/>
            <person name="Kohler A."/>
            <person name="Sanchez-Garcia M."/>
            <person name="Morin E."/>
            <person name="Andreopoulos B."/>
            <person name="Barry K.W."/>
            <person name="Bonito G."/>
            <person name="Buee M."/>
            <person name="Carver A."/>
            <person name="Chen C."/>
            <person name="Cichocki N."/>
            <person name="Clum A."/>
            <person name="Culley D."/>
            <person name="Crous P.W."/>
            <person name="Fauchery L."/>
            <person name="Girlanda M."/>
            <person name="Hayes R.D."/>
            <person name="Keri Z."/>
            <person name="LaButti K."/>
            <person name="Lipzen A."/>
            <person name="Lombard V."/>
            <person name="Magnuson J."/>
            <person name="Maillard F."/>
            <person name="Murat C."/>
            <person name="Nolan M."/>
            <person name="Ohm R.A."/>
            <person name="Pangilinan J."/>
            <person name="Pereira M.F."/>
            <person name="Perotto S."/>
            <person name="Peter M."/>
            <person name="Pfister S."/>
            <person name="Riley R."/>
            <person name="Sitrit Y."/>
            <person name="Stielow J.B."/>
            <person name="Szollosi G."/>
            <person name="Zifcakova L."/>
            <person name="Stursova M."/>
            <person name="Spatafora J.W."/>
            <person name="Tedersoo L."/>
            <person name="Vaario L.M."/>
            <person name="Yamada A."/>
            <person name="Yan M."/>
            <person name="Wang P."/>
            <person name="Xu J."/>
            <person name="Bruns T."/>
            <person name="Baldrian P."/>
            <person name="Vilgalys R."/>
            <person name="Dunand C."/>
            <person name="Henrissat B."/>
            <person name="Grigoriev I.V."/>
            <person name="Hibbett D."/>
            <person name="Nagy L.G."/>
            <person name="Martin F.M."/>
        </authorList>
    </citation>
    <scope>NUCLEOTIDE SEQUENCE</scope>
    <source>
        <strain evidence="1">P2</strain>
    </source>
</reference>
<name>A0ACB6YWQ7_THEGA</name>
<comment type="caution">
    <text evidence="1">The sequence shown here is derived from an EMBL/GenBank/DDBJ whole genome shotgun (WGS) entry which is preliminary data.</text>
</comment>
<dbReference type="EMBL" id="MU118998">
    <property type="protein sequence ID" value="KAF9641885.1"/>
    <property type="molecule type" value="Genomic_DNA"/>
</dbReference>
<keyword evidence="2" id="KW-1185">Reference proteome</keyword>
<gene>
    <name evidence="1" type="ORF">BDM02DRAFT_3194345</name>
</gene>
<dbReference type="Proteomes" id="UP000886501">
    <property type="component" value="Unassembled WGS sequence"/>
</dbReference>
<evidence type="ECO:0000313" key="2">
    <source>
        <dbReference type="Proteomes" id="UP000886501"/>
    </source>
</evidence>
<sequence length="157" mass="17292">MSSLHSHVTHHAVLGSTRDPLHALISLGLANWDGHNLASNSAVDVVLEVSTLAHQAQMLVSSLDLLTTFHPKCLGHLESCCFEMDWEMGEMQVQMMELEMAWEQQEIQASSGYISLMDEVGEEEGELEMDEEGLWSPTSSNHTVLTLVPDGSAFPTQ</sequence>
<protein>
    <submittedName>
        <fullName evidence="1">Uncharacterized protein</fullName>
    </submittedName>
</protein>